<dbReference type="Pfam" id="PF00419">
    <property type="entry name" value="Fimbrial"/>
    <property type="match status" value="1"/>
</dbReference>
<dbReference type="PANTHER" id="PTHR33420:SF12">
    <property type="entry name" value="FIMBRIN-LIKE PROTEIN FIMI-RELATED"/>
    <property type="match status" value="1"/>
</dbReference>
<keyword evidence="4" id="KW-0281">Fimbrium</keyword>
<dbReference type="Gene3D" id="2.60.40.1090">
    <property type="entry name" value="Fimbrial-type adhesion domain"/>
    <property type="match status" value="1"/>
</dbReference>
<name>A0A5Y9YC73_SALER</name>
<comment type="subcellular location">
    <subcellularLocation>
        <location evidence="1">Fimbrium</location>
    </subcellularLocation>
</comment>
<protein>
    <submittedName>
        <fullName evidence="7">Fimbrial protein</fullName>
    </submittedName>
</protein>
<organism evidence="7">
    <name type="scientific">Salmonella enterica</name>
    <name type="common">Salmonella choleraesuis</name>
    <dbReference type="NCBI Taxonomy" id="28901"/>
    <lineage>
        <taxon>Bacteria</taxon>
        <taxon>Pseudomonadati</taxon>
        <taxon>Pseudomonadota</taxon>
        <taxon>Gammaproteobacteria</taxon>
        <taxon>Enterobacterales</taxon>
        <taxon>Enterobacteriaceae</taxon>
        <taxon>Salmonella</taxon>
    </lineage>
</organism>
<feature type="domain" description="Fimbrial-type adhesion" evidence="6">
    <location>
        <begin position="31"/>
        <end position="195"/>
    </location>
</feature>
<comment type="similarity">
    <text evidence="2">Belongs to the fimbrial protein family.</text>
</comment>
<evidence type="ECO:0000256" key="4">
    <source>
        <dbReference type="ARBA" id="ARBA00023263"/>
    </source>
</evidence>
<evidence type="ECO:0000256" key="5">
    <source>
        <dbReference type="SAM" id="SignalP"/>
    </source>
</evidence>
<gene>
    <name evidence="7" type="ORF">F0154_19750</name>
</gene>
<dbReference type="InterPro" id="IPR036937">
    <property type="entry name" value="Adhesion_dom_fimbrial_sf"/>
</dbReference>
<dbReference type="EMBL" id="AAKDBL010000011">
    <property type="protein sequence ID" value="ECQ8328794.1"/>
    <property type="molecule type" value="Genomic_DNA"/>
</dbReference>
<evidence type="ECO:0000256" key="3">
    <source>
        <dbReference type="ARBA" id="ARBA00022729"/>
    </source>
</evidence>
<evidence type="ECO:0000313" key="7">
    <source>
        <dbReference type="EMBL" id="ECQ8328794.1"/>
    </source>
</evidence>
<dbReference type="SUPFAM" id="SSF49401">
    <property type="entry name" value="Bacterial adhesins"/>
    <property type="match status" value="1"/>
</dbReference>
<dbReference type="InterPro" id="IPR000259">
    <property type="entry name" value="Adhesion_dom_fimbrial"/>
</dbReference>
<dbReference type="AlphaFoldDB" id="A0A5Y9YC73"/>
<keyword evidence="3 5" id="KW-0732">Signal</keyword>
<accession>A0A5Y9YC73</accession>
<dbReference type="InterPro" id="IPR050263">
    <property type="entry name" value="Bact_Fimbrial_Adh_Pro"/>
</dbReference>
<dbReference type="PANTHER" id="PTHR33420">
    <property type="entry name" value="FIMBRIAL SUBUNIT ELFA-RELATED"/>
    <property type="match status" value="1"/>
</dbReference>
<dbReference type="GO" id="GO:0043709">
    <property type="term" value="P:cell adhesion involved in single-species biofilm formation"/>
    <property type="evidence" value="ECO:0007669"/>
    <property type="project" value="TreeGrafter"/>
</dbReference>
<evidence type="ECO:0000259" key="6">
    <source>
        <dbReference type="Pfam" id="PF00419"/>
    </source>
</evidence>
<evidence type="ECO:0000256" key="1">
    <source>
        <dbReference type="ARBA" id="ARBA00004561"/>
    </source>
</evidence>
<sequence>MFNLRFSCLPLLFIAFIEMSMAGSNSLELTVKTTVAPGTCTMQLYDNNHSPGSTINIGDVYIPEVINKSKAVPFSLVFSDCTGLAKEQAIVIMTSTTGCDGVGGSGNSYKNALSGAGAASGVSAEVWTTETPQSTGSKQLTCKAAPQNIVDVSGARDQNTVVWPLSTRIVPETGKTTNDLQPGSFSTQAVFTVQYE</sequence>
<dbReference type="InterPro" id="IPR008966">
    <property type="entry name" value="Adhesion_dom_sf"/>
</dbReference>
<dbReference type="GO" id="GO:0009289">
    <property type="term" value="C:pilus"/>
    <property type="evidence" value="ECO:0007669"/>
    <property type="project" value="UniProtKB-SubCell"/>
</dbReference>
<proteinExistence type="inferred from homology"/>
<comment type="caution">
    <text evidence="7">The sequence shown here is derived from an EMBL/GenBank/DDBJ whole genome shotgun (WGS) entry which is preliminary data.</text>
</comment>
<feature type="chain" id="PRO_5026207352" evidence="5">
    <location>
        <begin position="23"/>
        <end position="196"/>
    </location>
</feature>
<evidence type="ECO:0000256" key="2">
    <source>
        <dbReference type="ARBA" id="ARBA00006671"/>
    </source>
</evidence>
<reference evidence="7" key="1">
    <citation type="submission" date="2019-09" db="EMBL/GenBank/DDBJ databases">
        <authorList>
            <consortium name="PulseNet: The National Subtyping Network for Foodborne Disease Surveillance"/>
            <person name="Tarr C.L."/>
            <person name="Trees E."/>
            <person name="Katz L.S."/>
            <person name="Carleton-Romer H.A."/>
            <person name="Stroika S."/>
            <person name="Kucerova Z."/>
            <person name="Roache K.F."/>
            <person name="Sabol A.L."/>
            <person name="Besser J."/>
            <person name="Gerner-Smidt P."/>
        </authorList>
    </citation>
    <scope>NUCLEOTIDE SEQUENCE</scope>
    <source>
        <strain evidence="7">PNUSAS095236</strain>
    </source>
</reference>
<feature type="signal peptide" evidence="5">
    <location>
        <begin position="1"/>
        <end position="22"/>
    </location>
</feature>